<proteinExistence type="predicted"/>
<gene>
    <name evidence="2" type="ORF">A2610_00975</name>
</gene>
<protein>
    <submittedName>
        <fullName evidence="2">Uncharacterized protein</fullName>
    </submittedName>
</protein>
<dbReference type="AlphaFoldDB" id="A0A1F8E3N9"/>
<comment type="caution">
    <text evidence="2">The sequence shown here is derived from an EMBL/GenBank/DDBJ whole genome shotgun (WGS) entry which is preliminary data.</text>
</comment>
<evidence type="ECO:0000256" key="1">
    <source>
        <dbReference type="SAM" id="SignalP"/>
    </source>
</evidence>
<organism evidence="2 3">
    <name type="scientific">Candidatus Wolfebacteria bacterium RIFOXYD1_FULL_48_65</name>
    <dbReference type="NCBI Taxonomy" id="1802561"/>
    <lineage>
        <taxon>Bacteria</taxon>
        <taxon>Candidatus Wolfeibacteriota</taxon>
    </lineage>
</organism>
<evidence type="ECO:0000313" key="3">
    <source>
        <dbReference type="Proteomes" id="UP000179057"/>
    </source>
</evidence>
<evidence type="ECO:0000313" key="2">
    <source>
        <dbReference type="EMBL" id="OGM95446.1"/>
    </source>
</evidence>
<feature type="chain" id="PRO_5009535256" evidence="1">
    <location>
        <begin position="30"/>
        <end position="589"/>
    </location>
</feature>
<name>A0A1F8E3N9_9BACT</name>
<sequence length="589" mass="64790">MKHKQHYLSLAIVAFSVIFSFAWIQGATAQNVSDIQYPVAELGDCKSRGACKAYCDKTENIQACIAFAKKNRLMPTKEIEKAEKFIAAGAKGPGGCSGKGECEAFCDSIEHIDECVAFAEKNDLMPAHELEEAKKIQSAIQRGVRPPACKDKRSCDTYCSQADHMEECITFAEAAGFMQAEELVEAKKVLGAIQRGVKPPACRGKEECDVYCSEESHFEECVVFAEAAGFMKPEEAEMARKTGGKGPGGCRGKGECEAFCGNPANQDACFSFAKEHGLVKEEDIKRMEEGKQQMLQGFNQAPPEVQECLNTVLGSDLMEKVKNGTTMPSRDIGEKMRVCFERMRPQEGQGGFQGEGFMDRDGEFKPEQGGGQMPFGDSPMMNGNQIPPEVAQCLKNATGEDVAGQMRSGTFRPSPEMEAKMKSCFEQYGQRAGGQVPAEGFRTPPADGQTMPEGFRREEFREPIKDGYPMPPQEYQGIKTGPGGCSSPEECRVYCENHPQECGMQYPTPQPGVEGQQMYKEGTQMFPTGGQMPPADYQQYQPMQGDQMMAPPSDGMYIPPTEQQQTISGKVMPLLDRMVHGFYRLIGIE</sequence>
<dbReference type="EMBL" id="MGIV01000006">
    <property type="protein sequence ID" value="OGM95446.1"/>
    <property type="molecule type" value="Genomic_DNA"/>
</dbReference>
<keyword evidence="1" id="KW-0732">Signal</keyword>
<dbReference type="Proteomes" id="UP000179057">
    <property type="component" value="Unassembled WGS sequence"/>
</dbReference>
<reference evidence="2 3" key="1">
    <citation type="journal article" date="2016" name="Nat. Commun.">
        <title>Thousands of microbial genomes shed light on interconnected biogeochemical processes in an aquifer system.</title>
        <authorList>
            <person name="Anantharaman K."/>
            <person name="Brown C.T."/>
            <person name="Hug L.A."/>
            <person name="Sharon I."/>
            <person name="Castelle C.J."/>
            <person name="Probst A.J."/>
            <person name="Thomas B.C."/>
            <person name="Singh A."/>
            <person name="Wilkins M.J."/>
            <person name="Karaoz U."/>
            <person name="Brodie E.L."/>
            <person name="Williams K.H."/>
            <person name="Hubbard S.S."/>
            <person name="Banfield J.F."/>
        </authorList>
    </citation>
    <scope>NUCLEOTIDE SEQUENCE [LARGE SCALE GENOMIC DNA]</scope>
</reference>
<feature type="signal peptide" evidence="1">
    <location>
        <begin position="1"/>
        <end position="29"/>
    </location>
</feature>
<accession>A0A1F8E3N9</accession>